<gene>
    <name evidence="8 9" type="primary">rpsT</name>
    <name evidence="9" type="ORF">CUS_5690</name>
</gene>
<dbReference type="GO" id="GO:0070181">
    <property type="term" value="F:small ribosomal subunit rRNA binding"/>
    <property type="evidence" value="ECO:0007669"/>
    <property type="project" value="TreeGrafter"/>
</dbReference>
<evidence type="ECO:0000256" key="8">
    <source>
        <dbReference type="HAMAP-Rule" id="MF_00500"/>
    </source>
</evidence>
<dbReference type="GO" id="GO:0015935">
    <property type="term" value="C:small ribosomal subunit"/>
    <property type="evidence" value="ECO:0007669"/>
    <property type="project" value="TreeGrafter"/>
</dbReference>
<evidence type="ECO:0000313" key="10">
    <source>
        <dbReference type="Proteomes" id="UP000004259"/>
    </source>
</evidence>
<keyword evidence="5 8" id="KW-0689">Ribosomal protein</keyword>
<dbReference type="GO" id="GO:0005829">
    <property type="term" value="C:cytosol"/>
    <property type="evidence" value="ECO:0007669"/>
    <property type="project" value="TreeGrafter"/>
</dbReference>
<evidence type="ECO:0000313" key="9">
    <source>
        <dbReference type="EMBL" id="EGC01569.1"/>
    </source>
</evidence>
<reference evidence="9 10" key="1">
    <citation type="submission" date="2011-02" db="EMBL/GenBank/DDBJ databases">
        <authorList>
            <person name="Nelson K.E."/>
            <person name="Sutton G."/>
            <person name="Torralba M."/>
            <person name="Durkin S."/>
            <person name="Harkins D."/>
            <person name="Montgomery R."/>
            <person name="Ziemer C."/>
            <person name="Klaassens E."/>
            <person name="Ocuiv P."/>
            <person name="Morrison M."/>
        </authorList>
    </citation>
    <scope>NUCLEOTIDE SEQUENCE [LARGE SCALE GENOMIC DNA]</scope>
    <source>
        <strain evidence="9 10">8</strain>
    </source>
</reference>
<dbReference type="Proteomes" id="UP000004259">
    <property type="component" value="Unassembled WGS sequence"/>
</dbReference>
<evidence type="ECO:0000256" key="7">
    <source>
        <dbReference type="ARBA" id="ARBA00035136"/>
    </source>
</evidence>
<dbReference type="GO" id="GO:0006412">
    <property type="term" value="P:translation"/>
    <property type="evidence" value="ECO:0007669"/>
    <property type="project" value="UniProtKB-UniRule"/>
</dbReference>
<keyword evidence="4 8" id="KW-0694">RNA-binding</keyword>
<dbReference type="EMBL" id="ADKM02000128">
    <property type="protein sequence ID" value="EGC01569.1"/>
    <property type="molecule type" value="Genomic_DNA"/>
</dbReference>
<dbReference type="PANTHER" id="PTHR33398">
    <property type="entry name" value="30S RIBOSOMAL PROTEIN S20"/>
    <property type="match status" value="1"/>
</dbReference>
<accession>E9SGL6</accession>
<dbReference type="InterPro" id="IPR002583">
    <property type="entry name" value="Ribosomal_bS20"/>
</dbReference>
<evidence type="ECO:0000256" key="5">
    <source>
        <dbReference type="ARBA" id="ARBA00022980"/>
    </source>
</evidence>
<evidence type="ECO:0000256" key="1">
    <source>
        <dbReference type="ARBA" id="ARBA00003134"/>
    </source>
</evidence>
<dbReference type="FunFam" id="1.20.58.110:FF:000001">
    <property type="entry name" value="30S ribosomal protein S20"/>
    <property type="match status" value="1"/>
</dbReference>
<evidence type="ECO:0000256" key="6">
    <source>
        <dbReference type="ARBA" id="ARBA00023274"/>
    </source>
</evidence>
<organism evidence="9 10">
    <name type="scientific">Ruminococcus albus 8</name>
    <dbReference type="NCBI Taxonomy" id="246199"/>
    <lineage>
        <taxon>Bacteria</taxon>
        <taxon>Bacillati</taxon>
        <taxon>Bacillota</taxon>
        <taxon>Clostridia</taxon>
        <taxon>Eubacteriales</taxon>
        <taxon>Oscillospiraceae</taxon>
        <taxon>Ruminococcus</taxon>
    </lineage>
</organism>
<proteinExistence type="inferred from homology"/>
<name>E9SGL6_RUMAL</name>
<dbReference type="RefSeq" id="WP_004167529.1">
    <property type="nucleotide sequence ID" value="NZ_ADKM02000128.1"/>
</dbReference>
<dbReference type="Gene3D" id="1.20.58.110">
    <property type="entry name" value="Ribosomal protein S20"/>
    <property type="match status" value="1"/>
</dbReference>
<protein>
    <recommendedName>
        <fullName evidence="7 8">Small ribosomal subunit protein bS20</fullName>
    </recommendedName>
</protein>
<keyword evidence="10" id="KW-1185">Reference proteome</keyword>
<dbReference type="OrthoDB" id="9808392at2"/>
<dbReference type="eggNOG" id="COG0268">
    <property type="taxonomic scope" value="Bacteria"/>
</dbReference>
<comment type="caution">
    <text evidence="9">The sequence shown here is derived from an EMBL/GenBank/DDBJ whole genome shotgun (WGS) entry which is preliminary data.</text>
</comment>
<dbReference type="NCBIfam" id="TIGR00029">
    <property type="entry name" value="S20"/>
    <property type="match status" value="1"/>
</dbReference>
<evidence type="ECO:0000256" key="3">
    <source>
        <dbReference type="ARBA" id="ARBA00022730"/>
    </source>
</evidence>
<sequence length="83" mass="9066">MPNIKSAKKRVKVIEKKTLRNKAIKSDLKTALKKADAAVANNASDKEQVVRAAIKKVDMACTKGILHKNNAARKKSQLAKKLG</sequence>
<dbReference type="InterPro" id="IPR036510">
    <property type="entry name" value="Ribosomal_bS20_sf"/>
</dbReference>
<dbReference type="HAMAP" id="MF_00500">
    <property type="entry name" value="Ribosomal_bS20"/>
    <property type="match status" value="1"/>
</dbReference>
<comment type="similarity">
    <text evidence="2 8">Belongs to the bacterial ribosomal protein bS20 family.</text>
</comment>
<keyword evidence="3 8" id="KW-0699">rRNA-binding</keyword>
<dbReference type="PANTHER" id="PTHR33398:SF1">
    <property type="entry name" value="SMALL RIBOSOMAL SUBUNIT PROTEIN BS20C"/>
    <property type="match status" value="1"/>
</dbReference>
<dbReference type="SUPFAM" id="SSF46992">
    <property type="entry name" value="Ribosomal protein S20"/>
    <property type="match status" value="1"/>
</dbReference>
<evidence type="ECO:0000256" key="2">
    <source>
        <dbReference type="ARBA" id="ARBA00007634"/>
    </source>
</evidence>
<dbReference type="GO" id="GO:0003735">
    <property type="term" value="F:structural constituent of ribosome"/>
    <property type="evidence" value="ECO:0007669"/>
    <property type="project" value="InterPro"/>
</dbReference>
<keyword evidence="6 8" id="KW-0687">Ribonucleoprotein</keyword>
<dbReference type="STRING" id="246199.CUS_5690"/>
<dbReference type="AlphaFoldDB" id="E9SGL6"/>
<dbReference type="Pfam" id="PF01649">
    <property type="entry name" value="Ribosomal_S20p"/>
    <property type="match status" value="1"/>
</dbReference>
<evidence type="ECO:0000256" key="4">
    <source>
        <dbReference type="ARBA" id="ARBA00022884"/>
    </source>
</evidence>
<comment type="function">
    <text evidence="1 8">Binds directly to 16S ribosomal RNA.</text>
</comment>